<name>A0A388L6E0_CHABU</name>
<gene>
    <name evidence="2" type="ORF">CBR_g25801</name>
</gene>
<evidence type="ECO:0000313" key="2">
    <source>
        <dbReference type="EMBL" id="GBG77869.1"/>
    </source>
</evidence>
<dbReference type="AlphaFoldDB" id="A0A388L6E0"/>
<feature type="chain" id="PRO_5017220378" description="DUF4360 domain-containing protein" evidence="1">
    <location>
        <begin position="22"/>
        <end position="204"/>
    </location>
</feature>
<dbReference type="OrthoDB" id="152248at2759"/>
<evidence type="ECO:0000313" key="3">
    <source>
        <dbReference type="Proteomes" id="UP000265515"/>
    </source>
</evidence>
<dbReference type="PANTHER" id="PTHR38847">
    <property type="match status" value="1"/>
</dbReference>
<sequence length="204" mass="21589">MAAMVVLLMLGLLQLALPGLAQSPPPGAVKIEKFGYAGTGCPPGSADGIISSTGKELTVLFSAYTVSTPGSLADRRKNCQVAVSLSFPAGFTFTLVTVTFRGYAEFQEGVQGTLVASYYLAGTEQTESVVKNLPPPVRDNFTITDSFPAFIYPQCNSTSVLLNINSEARVVPPPPPLNNNEGVINVDAQDLALVQQFGLSWKIC</sequence>
<keyword evidence="3" id="KW-1185">Reference proteome</keyword>
<dbReference type="STRING" id="69332.A0A388L6E0"/>
<proteinExistence type="predicted"/>
<keyword evidence="1" id="KW-0732">Signal</keyword>
<organism evidence="2 3">
    <name type="scientific">Chara braunii</name>
    <name type="common">Braun's stonewort</name>
    <dbReference type="NCBI Taxonomy" id="69332"/>
    <lineage>
        <taxon>Eukaryota</taxon>
        <taxon>Viridiplantae</taxon>
        <taxon>Streptophyta</taxon>
        <taxon>Charophyceae</taxon>
        <taxon>Charales</taxon>
        <taxon>Characeae</taxon>
        <taxon>Chara</taxon>
    </lineage>
</organism>
<dbReference type="PANTHER" id="PTHR38847:SF1">
    <property type="entry name" value="PSEUDOURIDINE SYNTHASE RSUA_RLUA-LIKE DOMAIN-CONTAINING PROTEIN"/>
    <property type="match status" value="1"/>
</dbReference>
<evidence type="ECO:0008006" key="4">
    <source>
        <dbReference type="Google" id="ProtNLM"/>
    </source>
</evidence>
<dbReference type="EMBL" id="BFEA01000279">
    <property type="protein sequence ID" value="GBG77869.1"/>
    <property type="molecule type" value="Genomic_DNA"/>
</dbReference>
<accession>A0A388L6E0</accession>
<reference evidence="2 3" key="1">
    <citation type="journal article" date="2018" name="Cell">
        <title>The Chara Genome: Secondary Complexity and Implications for Plant Terrestrialization.</title>
        <authorList>
            <person name="Nishiyama T."/>
            <person name="Sakayama H."/>
            <person name="Vries J.D."/>
            <person name="Buschmann H."/>
            <person name="Saint-Marcoux D."/>
            <person name="Ullrich K.K."/>
            <person name="Haas F.B."/>
            <person name="Vanderstraeten L."/>
            <person name="Becker D."/>
            <person name="Lang D."/>
            <person name="Vosolsobe S."/>
            <person name="Rombauts S."/>
            <person name="Wilhelmsson P.K.I."/>
            <person name="Janitza P."/>
            <person name="Kern R."/>
            <person name="Heyl A."/>
            <person name="Rumpler F."/>
            <person name="Villalobos L.I.A.C."/>
            <person name="Clay J.M."/>
            <person name="Skokan R."/>
            <person name="Toyoda A."/>
            <person name="Suzuki Y."/>
            <person name="Kagoshima H."/>
            <person name="Schijlen E."/>
            <person name="Tajeshwar N."/>
            <person name="Catarino B."/>
            <person name="Hetherington A.J."/>
            <person name="Saltykova A."/>
            <person name="Bonnot C."/>
            <person name="Breuninger H."/>
            <person name="Symeonidi A."/>
            <person name="Radhakrishnan G.V."/>
            <person name="Van Nieuwerburgh F."/>
            <person name="Deforce D."/>
            <person name="Chang C."/>
            <person name="Karol K.G."/>
            <person name="Hedrich R."/>
            <person name="Ulvskov P."/>
            <person name="Glockner G."/>
            <person name="Delwiche C.F."/>
            <person name="Petrasek J."/>
            <person name="Van de Peer Y."/>
            <person name="Friml J."/>
            <person name="Beilby M."/>
            <person name="Dolan L."/>
            <person name="Kohara Y."/>
            <person name="Sugano S."/>
            <person name="Fujiyama A."/>
            <person name="Delaux P.-M."/>
            <person name="Quint M."/>
            <person name="TheiBen G."/>
            <person name="Hagemann M."/>
            <person name="Harholt J."/>
            <person name="Dunand C."/>
            <person name="Zachgo S."/>
            <person name="Langdale J."/>
            <person name="Maumus F."/>
            <person name="Straeten D.V.D."/>
            <person name="Gould S.B."/>
            <person name="Rensing S.A."/>
        </authorList>
    </citation>
    <scope>NUCLEOTIDE SEQUENCE [LARGE SCALE GENOMIC DNA]</scope>
    <source>
        <strain evidence="2 3">S276</strain>
    </source>
</reference>
<dbReference type="Pfam" id="PF14273">
    <property type="entry name" value="DUF4360"/>
    <property type="match status" value="1"/>
</dbReference>
<dbReference type="Proteomes" id="UP000265515">
    <property type="component" value="Unassembled WGS sequence"/>
</dbReference>
<comment type="caution">
    <text evidence="2">The sequence shown here is derived from an EMBL/GenBank/DDBJ whole genome shotgun (WGS) entry which is preliminary data.</text>
</comment>
<feature type="signal peptide" evidence="1">
    <location>
        <begin position="1"/>
        <end position="21"/>
    </location>
</feature>
<dbReference type="InterPro" id="IPR025649">
    <property type="entry name" value="DUF4360"/>
</dbReference>
<protein>
    <recommendedName>
        <fullName evidence="4">DUF4360 domain-containing protein</fullName>
    </recommendedName>
</protein>
<dbReference type="Gramene" id="GBG77869">
    <property type="protein sequence ID" value="GBG77869"/>
    <property type="gene ID" value="CBR_g25801"/>
</dbReference>
<evidence type="ECO:0000256" key="1">
    <source>
        <dbReference type="SAM" id="SignalP"/>
    </source>
</evidence>